<dbReference type="HAMAP" id="MF_00092">
    <property type="entry name" value="MutS2"/>
    <property type="match status" value="1"/>
</dbReference>
<evidence type="ECO:0000256" key="7">
    <source>
        <dbReference type="ARBA" id="ARBA00023125"/>
    </source>
</evidence>
<dbReference type="STRING" id="52689.AKG39_08650"/>
<dbReference type="GO" id="GO:0004519">
    <property type="term" value="F:endonuclease activity"/>
    <property type="evidence" value="ECO:0007669"/>
    <property type="project" value="UniProtKB-UniRule"/>
</dbReference>
<dbReference type="InterPro" id="IPR005747">
    <property type="entry name" value="MutS2"/>
</dbReference>
<dbReference type="SMART" id="SM00533">
    <property type="entry name" value="MUTSd"/>
    <property type="match status" value="1"/>
</dbReference>
<keyword evidence="11" id="KW-1185">Reference proteome</keyword>
<evidence type="ECO:0000256" key="2">
    <source>
        <dbReference type="ARBA" id="ARBA00022730"/>
    </source>
</evidence>
<dbReference type="GO" id="GO:0016887">
    <property type="term" value="F:ATP hydrolysis activity"/>
    <property type="evidence" value="ECO:0007669"/>
    <property type="project" value="InterPro"/>
</dbReference>
<reference evidence="11" key="1">
    <citation type="submission" date="2015-07" db="EMBL/GenBank/DDBJ databases">
        <title>Draft genome sequence of Acetobacterium bakii DSM 8293, a potential psychrophilic chemical producer through syngas fermentation.</title>
        <authorList>
            <person name="Song Y."/>
            <person name="Hwang S."/>
            <person name="Cho B.-K."/>
        </authorList>
    </citation>
    <scope>NUCLEOTIDE SEQUENCE [LARGE SCALE GENOMIC DNA]</scope>
    <source>
        <strain evidence="11">DSM 8239</strain>
    </source>
</reference>
<dbReference type="SMART" id="SM00463">
    <property type="entry name" value="SMR"/>
    <property type="match status" value="1"/>
</dbReference>
<evidence type="ECO:0000256" key="4">
    <source>
        <dbReference type="ARBA" id="ARBA00022801"/>
    </source>
</evidence>
<dbReference type="AlphaFoldDB" id="A0A0L6U0F9"/>
<keyword evidence="1 8" id="KW-0540">Nuclease</keyword>
<dbReference type="GO" id="GO:0019843">
    <property type="term" value="F:rRNA binding"/>
    <property type="evidence" value="ECO:0007669"/>
    <property type="project" value="UniProtKB-UniRule"/>
</dbReference>
<dbReference type="Pfam" id="PF20297">
    <property type="entry name" value="MSSS"/>
    <property type="match status" value="1"/>
</dbReference>
<comment type="similarity">
    <text evidence="8">Belongs to the DNA mismatch repair MutS family. MutS2 subfamily.</text>
</comment>
<name>A0A0L6U0F9_9FIRM</name>
<dbReference type="NCBIfam" id="TIGR01069">
    <property type="entry name" value="mutS2"/>
    <property type="match status" value="1"/>
</dbReference>
<evidence type="ECO:0000256" key="1">
    <source>
        <dbReference type="ARBA" id="ARBA00022722"/>
    </source>
</evidence>
<dbReference type="GO" id="GO:0005524">
    <property type="term" value="F:ATP binding"/>
    <property type="evidence" value="ECO:0007669"/>
    <property type="project" value="UniProtKB-UniRule"/>
</dbReference>
<comment type="caution">
    <text evidence="10">The sequence shown here is derived from an EMBL/GenBank/DDBJ whole genome shotgun (WGS) entry which is preliminary data.</text>
</comment>
<keyword evidence="6 8" id="KW-0694">RNA-binding</keyword>
<evidence type="ECO:0000256" key="6">
    <source>
        <dbReference type="ARBA" id="ARBA00022884"/>
    </source>
</evidence>
<dbReference type="Proteomes" id="UP000036873">
    <property type="component" value="Unassembled WGS sequence"/>
</dbReference>
<keyword evidence="7 8" id="KW-0238">DNA-binding</keyword>
<dbReference type="CDD" id="cd03280">
    <property type="entry name" value="ABC_MutS2"/>
    <property type="match status" value="1"/>
</dbReference>
<evidence type="ECO:0000256" key="8">
    <source>
        <dbReference type="HAMAP-Rule" id="MF_00092"/>
    </source>
</evidence>
<evidence type="ECO:0000313" key="10">
    <source>
        <dbReference type="EMBL" id="KNZ42001.1"/>
    </source>
</evidence>
<dbReference type="GO" id="GO:0045910">
    <property type="term" value="P:negative regulation of DNA recombination"/>
    <property type="evidence" value="ECO:0007669"/>
    <property type="project" value="InterPro"/>
</dbReference>
<dbReference type="FunFam" id="3.40.50.300:FF:000830">
    <property type="entry name" value="Endonuclease MutS2"/>
    <property type="match status" value="1"/>
</dbReference>
<dbReference type="PROSITE" id="PS50828">
    <property type="entry name" value="SMR"/>
    <property type="match status" value="1"/>
</dbReference>
<dbReference type="EC" id="3.6.4.-" evidence="8"/>
<dbReference type="Pfam" id="PF00488">
    <property type="entry name" value="MutS_V"/>
    <property type="match status" value="1"/>
</dbReference>
<dbReference type="OrthoDB" id="9808166at2"/>
<comment type="subunit">
    <text evidence="8">Homodimer. Binds to stalled ribosomes, contacting rRNA.</text>
</comment>
<keyword evidence="8" id="KW-0255">Endonuclease</keyword>
<dbReference type="GO" id="GO:0006298">
    <property type="term" value="P:mismatch repair"/>
    <property type="evidence" value="ECO:0007669"/>
    <property type="project" value="InterPro"/>
</dbReference>
<evidence type="ECO:0000256" key="5">
    <source>
        <dbReference type="ARBA" id="ARBA00022840"/>
    </source>
</evidence>
<dbReference type="InterPro" id="IPR027417">
    <property type="entry name" value="P-loop_NTPase"/>
</dbReference>
<dbReference type="GO" id="GO:0072344">
    <property type="term" value="P:rescue of stalled ribosome"/>
    <property type="evidence" value="ECO:0007669"/>
    <property type="project" value="UniProtKB-UniRule"/>
</dbReference>
<comment type="function">
    <text evidence="8">Endonuclease that is involved in the suppression of homologous recombination and thus may have a key role in the control of bacterial genetic diversity.</text>
</comment>
<dbReference type="GO" id="GO:0140664">
    <property type="term" value="F:ATP-dependent DNA damage sensor activity"/>
    <property type="evidence" value="ECO:0007669"/>
    <property type="project" value="InterPro"/>
</dbReference>
<keyword evidence="3 8" id="KW-0547">Nucleotide-binding</keyword>
<sequence>MDQRSLKVLEYHKILKSLRERCVTQGGKEMAGELVPLETKSSVNRALDFTDESLGMILRNGRPPLSEVPNTSDYVKRASIGSMLSMKELLSVGTLLRITRDMLNYFHADTQKNELNLLKELFLVLRTCEELEKEITRKIIGPEEMADNASRDLSRIRREMQFKNNRISEKLNHMISSISFDKYLQEKIVTIRNSRYVIPVKQEYRSQVPGIVLDKSASGATLFIEPMAVVELNNDIKILVAEEEQEIVRILKDLSQKVADNRDDIIGNYDILVELDFQFAKGKYGLDINGVKTNISDDGGIRLLRAKHPLIPADQVVASDIIFDEGIDTMVITGPNTGGKTVSLKTMGLLNLMIQSGIFVPVREGSQTRIFTNIFADIGDEQSIEQSLSTFSSHMTNIVEIMRSADENSLVLFDELGAGTDPTEGAALAISILGALHKRRVTSVSTTHYSELKEFALVTPGVVNASVEFDVSTLRPTYRLLIGVPGKSNAFEIAKRLGLGDDIIENSRELIKNEVIRFEETLIKIDEKRRRTEAEHDAIIRLKQQTEAMKLDMDKERERFVLEKEALIRKAQEEALDIVQTTREETEEIYKEIRTIQETLTSGIKDNKELEAIRKRIKDKEKNIYNFGNIPKDYKHHALDIDELSIGMKVYVNSLRREGVVLQILTHENKAMVQSDMIKLKVDVGDLTPSTALAKPEETKITFKKIDRHVMNTKLDLRGKNGEESLFLVEKMLGDAMLSGNKQIMIVHGKGTGKLRQIIHEYLKGNPLIEDFRLGAMNEGGSGVTIVNL</sequence>
<dbReference type="InterPro" id="IPR045076">
    <property type="entry name" value="MutS"/>
</dbReference>
<dbReference type="RefSeq" id="WP_050739992.1">
    <property type="nucleotide sequence ID" value="NZ_LGYO01000021.1"/>
</dbReference>
<evidence type="ECO:0000256" key="3">
    <source>
        <dbReference type="ARBA" id="ARBA00022741"/>
    </source>
</evidence>
<keyword evidence="4 8" id="KW-0378">Hydrolase</keyword>
<dbReference type="InterPro" id="IPR036063">
    <property type="entry name" value="Smr_dom_sf"/>
</dbReference>
<dbReference type="PROSITE" id="PS00486">
    <property type="entry name" value="DNA_MISMATCH_REPAIR_2"/>
    <property type="match status" value="1"/>
</dbReference>
<dbReference type="PANTHER" id="PTHR48466:SF2">
    <property type="entry name" value="OS10G0509000 PROTEIN"/>
    <property type="match status" value="1"/>
</dbReference>
<gene>
    <name evidence="8" type="primary">mutS2</name>
    <name evidence="8" type="synonym">rqcU</name>
    <name evidence="10" type="ORF">AKG39_08650</name>
</gene>
<dbReference type="Gene3D" id="3.30.1370.110">
    <property type="match status" value="1"/>
</dbReference>
<comment type="function">
    <text evidence="8">Acts as a ribosome collision sensor, splitting the ribosome into its 2 subunits. Detects stalled/collided 70S ribosomes which it binds and splits by an ATP-hydrolysis driven conformational change. Acts upstream of the ribosome quality control system (RQC), a ribosome-associated complex that mediates the extraction of incompletely synthesized nascent chains from stalled ribosomes and their subsequent degradation. Probably generates substrates for RQC.</text>
</comment>
<dbReference type="EC" id="3.1.-.-" evidence="8"/>
<dbReference type="SUPFAM" id="SSF52540">
    <property type="entry name" value="P-loop containing nucleoside triphosphate hydrolases"/>
    <property type="match status" value="1"/>
</dbReference>
<keyword evidence="5 8" id="KW-0067">ATP-binding</keyword>
<feature type="domain" description="Smr" evidence="9">
    <location>
        <begin position="715"/>
        <end position="789"/>
    </location>
</feature>
<dbReference type="InterPro" id="IPR007696">
    <property type="entry name" value="DNA_mismatch_repair_MutS_core"/>
</dbReference>
<dbReference type="PATRIC" id="fig|52689.4.peg.937"/>
<dbReference type="PANTHER" id="PTHR48466">
    <property type="entry name" value="OS10G0509000 PROTEIN-RELATED"/>
    <property type="match status" value="1"/>
</dbReference>
<dbReference type="GO" id="GO:0043023">
    <property type="term" value="F:ribosomal large subunit binding"/>
    <property type="evidence" value="ECO:0007669"/>
    <property type="project" value="UniProtKB-UniRule"/>
</dbReference>
<dbReference type="GO" id="GO:0030983">
    <property type="term" value="F:mismatched DNA binding"/>
    <property type="evidence" value="ECO:0007669"/>
    <property type="project" value="InterPro"/>
</dbReference>
<keyword evidence="2 8" id="KW-0699">rRNA-binding</keyword>
<evidence type="ECO:0000313" key="11">
    <source>
        <dbReference type="Proteomes" id="UP000036873"/>
    </source>
</evidence>
<dbReference type="InterPro" id="IPR002625">
    <property type="entry name" value="Smr_dom"/>
</dbReference>
<dbReference type="SUPFAM" id="SSF160443">
    <property type="entry name" value="SMR domain-like"/>
    <property type="match status" value="1"/>
</dbReference>
<dbReference type="InterPro" id="IPR000432">
    <property type="entry name" value="DNA_mismatch_repair_MutS_C"/>
</dbReference>
<dbReference type="Gene3D" id="3.40.50.300">
    <property type="entry name" value="P-loop containing nucleotide triphosphate hydrolases"/>
    <property type="match status" value="1"/>
</dbReference>
<dbReference type="Pfam" id="PF01713">
    <property type="entry name" value="Smr"/>
    <property type="match status" value="1"/>
</dbReference>
<proteinExistence type="inferred from homology"/>
<feature type="binding site" evidence="8">
    <location>
        <begin position="334"/>
        <end position="341"/>
    </location>
    <ligand>
        <name>ATP</name>
        <dbReference type="ChEBI" id="CHEBI:30616"/>
    </ligand>
</feature>
<organism evidence="10 11">
    <name type="scientific">Acetobacterium bakii</name>
    <dbReference type="NCBI Taxonomy" id="52689"/>
    <lineage>
        <taxon>Bacteria</taxon>
        <taxon>Bacillati</taxon>
        <taxon>Bacillota</taxon>
        <taxon>Clostridia</taxon>
        <taxon>Eubacteriales</taxon>
        <taxon>Eubacteriaceae</taxon>
        <taxon>Acetobacterium</taxon>
    </lineage>
</organism>
<dbReference type="InterPro" id="IPR036187">
    <property type="entry name" value="DNA_mismatch_repair_MutS_sf"/>
</dbReference>
<dbReference type="PIRSF" id="PIRSF005814">
    <property type="entry name" value="MutS_YshD"/>
    <property type="match status" value="1"/>
</dbReference>
<dbReference type="SUPFAM" id="SSF48334">
    <property type="entry name" value="DNA repair protein MutS, domain III"/>
    <property type="match status" value="1"/>
</dbReference>
<accession>A0A0L6U0F9</accession>
<dbReference type="SMART" id="SM00534">
    <property type="entry name" value="MUTSac"/>
    <property type="match status" value="1"/>
</dbReference>
<dbReference type="EMBL" id="LGYO01000021">
    <property type="protein sequence ID" value="KNZ42001.1"/>
    <property type="molecule type" value="Genomic_DNA"/>
</dbReference>
<protein>
    <recommendedName>
        <fullName evidence="8">Endonuclease MutS2</fullName>
        <ecNumber evidence="8">3.1.-.-</ecNumber>
    </recommendedName>
    <alternativeName>
        <fullName evidence="8">Ribosome-associated protein quality control-upstream factor</fullName>
        <shortName evidence="8">RQC-upstream factor</shortName>
        <shortName evidence="8">RqcU</shortName>
        <ecNumber evidence="8">3.6.4.-</ecNumber>
    </alternativeName>
</protein>
<dbReference type="InterPro" id="IPR046893">
    <property type="entry name" value="MSSS"/>
</dbReference>
<evidence type="ECO:0000259" key="9">
    <source>
        <dbReference type="PROSITE" id="PS50828"/>
    </source>
</evidence>